<name>A0A1G7J1P8_9EURY</name>
<keyword evidence="2" id="KW-1185">Reference proteome</keyword>
<accession>A0A1G7J1P8</accession>
<proteinExistence type="predicted"/>
<dbReference type="EMBL" id="FNBK01000004">
    <property type="protein sequence ID" value="SDF18734.1"/>
    <property type="molecule type" value="Genomic_DNA"/>
</dbReference>
<evidence type="ECO:0000313" key="1">
    <source>
        <dbReference type="EMBL" id="SDF18734.1"/>
    </source>
</evidence>
<dbReference type="Proteomes" id="UP000199076">
    <property type="component" value="Unassembled WGS sequence"/>
</dbReference>
<dbReference type="RefSeq" id="WP_175452801.1">
    <property type="nucleotide sequence ID" value="NZ_FNBK01000004.1"/>
</dbReference>
<protein>
    <submittedName>
        <fullName evidence="1">Uncharacterized protein</fullName>
    </submittedName>
</protein>
<organism evidence="1 2">
    <name type="scientific">Halorientalis regularis</name>
    <dbReference type="NCBI Taxonomy" id="660518"/>
    <lineage>
        <taxon>Archaea</taxon>
        <taxon>Methanobacteriati</taxon>
        <taxon>Methanobacteriota</taxon>
        <taxon>Stenosarchaea group</taxon>
        <taxon>Halobacteria</taxon>
        <taxon>Halobacteriales</taxon>
        <taxon>Haloarculaceae</taxon>
        <taxon>Halorientalis</taxon>
    </lineage>
</organism>
<gene>
    <name evidence="1" type="ORF">SAMN05216218_104169</name>
</gene>
<dbReference type="OrthoDB" id="311078at2157"/>
<dbReference type="AlphaFoldDB" id="A0A1G7J1P8"/>
<sequence length="47" mass="4935">MLQAEFEVCTDCGNLHMEGGSAPEHVGECAVCGGRLDDVELDDLVGL</sequence>
<evidence type="ECO:0000313" key="2">
    <source>
        <dbReference type="Proteomes" id="UP000199076"/>
    </source>
</evidence>
<dbReference type="STRING" id="660518.SAMN05216218_104169"/>
<reference evidence="2" key="1">
    <citation type="submission" date="2016-10" db="EMBL/GenBank/DDBJ databases">
        <authorList>
            <person name="Varghese N."/>
            <person name="Submissions S."/>
        </authorList>
    </citation>
    <scope>NUCLEOTIDE SEQUENCE [LARGE SCALE GENOMIC DNA]</scope>
    <source>
        <strain evidence="2">IBRC-M 10760</strain>
    </source>
</reference>